<dbReference type="PROSITE" id="PS50949">
    <property type="entry name" value="HTH_GNTR"/>
    <property type="match status" value="1"/>
</dbReference>
<dbReference type="InterPro" id="IPR011711">
    <property type="entry name" value="GntR_C"/>
</dbReference>
<keyword evidence="2" id="KW-0238">DNA-binding</keyword>
<dbReference type="PANTHER" id="PTHR43537">
    <property type="entry name" value="TRANSCRIPTIONAL REGULATOR, GNTR FAMILY"/>
    <property type="match status" value="1"/>
</dbReference>
<evidence type="ECO:0000256" key="2">
    <source>
        <dbReference type="ARBA" id="ARBA00023125"/>
    </source>
</evidence>
<dbReference type="InterPro" id="IPR000524">
    <property type="entry name" value="Tscrpt_reg_HTH_GntR"/>
</dbReference>
<dbReference type="Proteomes" id="UP000070134">
    <property type="component" value="Chromosome"/>
</dbReference>
<evidence type="ECO:0000256" key="3">
    <source>
        <dbReference type="ARBA" id="ARBA00023163"/>
    </source>
</evidence>
<dbReference type="GO" id="GO:0003677">
    <property type="term" value="F:DNA binding"/>
    <property type="evidence" value="ECO:0007669"/>
    <property type="project" value="UniProtKB-KW"/>
</dbReference>
<reference evidence="5 6" key="1">
    <citation type="submission" date="2016-02" db="EMBL/GenBank/DDBJ databases">
        <title>Complete genome of Sinomonas atrocyanea KCTC 3377.</title>
        <authorList>
            <person name="Kim K.M."/>
        </authorList>
    </citation>
    <scope>NUCLEOTIDE SEQUENCE [LARGE SCALE GENOMIC DNA]</scope>
    <source>
        <strain evidence="5 6">KCTC 3377</strain>
    </source>
</reference>
<dbReference type="GO" id="GO:0003700">
    <property type="term" value="F:DNA-binding transcription factor activity"/>
    <property type="evidence" value="ECO:0007669"/>
    <property type="project" value="InterPro"/>
</dbReference>
<dbReference type="InterPro" id="IPR036390">
    <property type="entry name" value="WH_DNA-bd_sf"/>
</dbReference>
<dbReference type="SMART" id="SM00345">
    <property type="entry name" value="HTH_GNTR"/>
    <property type="match status" value="1"/>
</dbReference>
<dbReference type="InterPro" id="IPR036388">
    <property type="entry name" value="WH-like_DNA-bd_sf"/>
</dbReference>
<dbReference type="InterPro" id="IPR008920">
    <property type="entry name" value="TF_FadR/GntR_C"/>
</dbReference>
<dbReference type="SUPFAM" id="SSF48008">
    <property type="entry name" value="GntR ligand-binding domain-like"/>
    <property type="match status" value="1"/>
</dbReference>
<dbReference type="Gene3D" id="1.10.10.10">
    <property type="entry name" value="Winged helix-like DNA-binding domain superfamily/Winged helix DNA-binding domain"/>
    <property type="match status" value="1"/>
</dbReference>
<dbReference type="CDD" id="cd07377">
    <property type="entry name" value="WHTH_GntR"/>
    <property type="match status" value="1"/>
</dbReference>
<gene>
    <name evidence="5" type="ORF">SA2016_3625</name>
</gene>
<dbReference type="Gene3D" id="1.20.120.530">
    <property type="entry name" value="GntR ligand-binding domain-like"/>
    <property type="match status" value="1"/>
</dbReference>
<feature type="domain" description="HTH gntR-type" evidence="4">
    <location>
        <begin position="25"/>
        <end position="92"/>
    </location>
</feature>
<dbReference type="AlphaFoldDB" id="A0A127A4N2"/>
<organism evidence="5 6">
    <name type="scientific">Sinomonas atrocyanea</name>
    <dbReference type="NCBI Taxonomy" id="37927"/>
    <lineage>
        <taxon>Bacteria</taxon>
        <taxon>Bacillati</taxon>
        <taxon>Actinomycetota</taxon>
        <taxon>Actinomycetes</taxon>
        <taxon>Micrococcales</taxon>
        <taxon>Micrococcaceae</taxon>
        <taxon>Sinomonas</taxon>
    </lineage>
</organism>
<name>A0A127A4N2_9MICC</name>
<dbReference type="STRING" id="37927.SA2016_3625"/>
<dbReference type="KEGG" id="satk:SA2016_3625"/>
<evidence type="ECO:0000313" key="6">
    <source>
        <dbReference type="Proteomes" id="UP000070134"/>
    </source>
</evidence>
<keyword evidence="3" id="KW-0804">Transcription</keyword>
<dbReference type="OrthoDB" id="9816161at2"/>
<dbReference type="PRINTS" id="PR00035">
    <property type="entry name" value="HTHGNTR"/>
</dbReference>
<dbReference type="PANTHER" id="PTHR43537:SF24">
    <property type="entry name" value="GLUCONATE OPERON TRANSCRIPTIONAL REPRESSOR"/>
    <property type="match status" value="1"/>
</dbReference>
<dbReference type="Pfam" id="PF00392">
    <property type="entry name" value="GntR"/>
    <property type="match status" value="1"/>
</dbReference>
<dbReference type="RefSeq" id="WP_141305664.1">
    <property type="nucleotide sequence ID" value="NZ_BJMO01000054.1"/>
</dbReference>
<dbReference type="EMBL" id="CP014518">
    <property type="protein sequence ID" value="AMM34283.1"/>
    <property type="molecule type" value="Genomic_DNA"/>
</dbReference>
<proteinExistence type="predicted"/>
<keyword evidence="6" id="KW-1185">Reference proteome</keyword>
<dbReference type="SUPFAM" id="SSF46785">
    <property type="entry name" value="Winged helix' DNA-binding domain"/>
    <property type="match status" value="1"/>
</dbReference>
<keyword evidence="1" id="KW-0805">Transcription regulation</keyword>
<sequence length="241" mass="26051">MENVEYAENAAAAGTAPDAGTVPDEAMAAQVYQQIINSIVSGQLEPGQRLRERELSEQYGVSRIPVREAIHRLEQDGFLVTAPRRGAVVRKLTLKDVDELFDLRVLLESFAAARAAERVAEGRADASVLRDTLAAAQAALAAGDAELASDLNASFHDQIIALTDNALLERSIRPLRGLNRWVFGLSVNRPLEVSAREHEGLADAIITGQPHLAQALSEAHVEAGRRPVQEGLAEQLGEQVR</sequence>
<accession>A0A127A4N2</accession>
<evidence type="ECO:0000259" key="4">
    <source>
        <dbReference type="PROSITE" id="PS50949"/>
    </source>
</evidence>
<evidence type="ECO:0000256" key="1">
    <source>
        <dbReference type="ARBA" id="ARBA00023015"/>
    </source>
</evidence>
<dbReference type="SMART" id="SM00895">
    <property type="entry name" value="FCD"/>
    <property type="match status" value="1"/>
</dbReference>
<dbReference type="Pfam" id="PF07729">
    <property type="entry name" value="FCD"/>
    <property type="match status" value="1"/>
</dbReference>
<protein>
    <submittedName>
        <fullName evidence="5">GntR family transcriptional regulator</fullName>
    </submittedName>
</protein>
<evidence type="ECO:0000313" key="5">
    <source>
        <dbReference type="EMBL" id="AMM34283.1"/>
    </source>
</evidence>